<sequence>MATSLPTSVPEALDLPLLFSPEVTVQLSPDLAIGSVSVGGYVASAMAKYALYYASKHPKMQSQIDLYSIVTQFYRPVFIRTPINMTLREVSIGKGWSTLRVEASQQDKLGVSADVVVTNLSNKGITLKTGWRLPNSPAPVDLAKLETDTDPNWVSYHCAFYPDGFRRGHSYARSYIPRVQPTEITFVEQWVEPGWDFLPQGSRPASAEQNKARWTNEMIPFVVDMTMPIQENFFPRESGKPLPMGSIAATLEFAARQQKAREEGRNDWRAIDDDGSKIFGARIMNVSLTISTEIKQRLPAEGVRWLYLRTECKRVLNGRMDLEVLVFDERMDLIAIGHQTAVLIEGTSKIQKL</sequence>
<dbReference type="EMBL" id="KV878138">
    <property type="protein sequence ID" value="OJJ07871.1"/>
    <property type="molecule type" value="Genomic_DNA"/>
</dbReference>
<dbReference type="InterPro" id="IPR049450">
    <property type="entry name" value="ACOT8-like_C"/>
</dbReference>
<dbReference type="PANTHER" id="PTHR38110">
    <property type="entry name" value="CHROMOSOME 23, WHOLE GENOME SHOTGUN SEQUENCE"/>
    <property type="match status" value="1"/>
</dbReference>
<dbReference type="Gene3D" id="2.40.160.210">
    <property type="entry name" value="Acyl-CoA thioesterase, double hotdog domain"/>
    <property type="match status" value="1"/>
</dbReference>
<dbReference type="STRING" id="1036611.A0A1L9Q2C4"/>
<dbReference type="Pfam" id="PF20789">
    <property type="entry name" value="4HBT_3C"/>
    <property type="match status" value="1"/>
</dbReference>
<dbReference type="InterPro" id="IPR049449">
    <property type="entry name" value="TesB_ACOT8-like_N"/>
</dbReference>
<dbReference type="SUPFAM" id="SSF54637">
    <property type="entry name" value="Thioesterase/thiol ester dehydrase-isomerase"/>
    <property type="match status" value="2"/>
</dbReference>
<dbReference type="Pfam" id="PF13622">
    <property type="entry name" value="4HBT_3"/>
    <property type="match status" value="1"/>
</dbReference>
<gene>
    <name evidence="3" type="ORF">ASPVEDRAFT_89103</name>
</gene>
<dbReference type="InterPro" id="IPR029069">
    <property type="entry name" value="HotDog_dom_sf"/>
</dbReference>
<accession>A0A1L9Q2C4</accession>
<evidence type="ECO:0000313" key="4">
    <source>
        <dbReference type="Proteomes" id="UP000184073"/>
    </source>
</evidence>
<feature type="domain" description="Acyl-CoA thioesterase-like C-terminal" evidence="2">
    <location>
        <begin position="209"/>
        <end position="342"/>
    </location>
</feature>
<dbReference type="InterPro" id="IPR042171">
    <property type="entry name" value="Acyl-CoA_hotdog"/>
</dbReference>
<dbReference type="RefSeq" id="XP_040673633.1">
    <property type="nucleotide sequence ID" value="XM_040818506.1"/>
</dbReference>
<evidence type="ECO:0000313" key="3">
    <source>
        <dbReference type="EMBL" id="OJJ07871.1"/>
    </source>
</evidence>
<proteinExistence type="predicted"/>
<dbReference type="AlphaFoldDB" id="A0A1L9Q2C4"/>
<dbReference type="PANTHER" id="PTHR38110:SF1">
    <property type="entry name" value="THIOESTERASE DOMAIN-CONTAINING PROTEIN"/>
    <property type="match status" value="1"/>
</dbReference>
<name>A0A1L9Q2C4_ASPVE</name>
<dbReference type="VEuPathDB" id="FungiDB:ASPVEDRAFT_89103"/>
<organism evidence="3 4">
    <name type="scientific">Aspergillus versicolor CBS 583.65</name>
    <dbReference type="NCBI Taxonomy" id="1036611"/>
    <lineage>
        <taxon>Eukaryota</taxon>
        <taxon>Fungi</taxon>
        <taxon>Dikarya</taxon>
        <taxon>Ascomycota</taxon>
        <taxon>Pezizomycotina</taxon>
        <taxon>Eurotiomycetes</taxon>
        <taxon>Eurotiomycetidae</taxon>
        <taxon>Eurotiales</taxon>
        <taxon>Aspergillaceae</taxon>
        <taxon>Aspergillus</taxon>
        <taxon>Aspergillus subgen. Nidulantes</taxon>
    </lineage>
</organism>
<feature type="domain" description="Acyl-CoA thioesterase-like N-terminal HotDog" evidence="1">
    <location>
        <begin position="30"/>
        <end position="118"/>
    </location>
</feature>
<dbReference type="GeneID" id="63734017"/>
<protein>
    <submittedName>
        <fullName evidence="3">Uncharacterized protein</fullName>
    </submittedName>
</protein>
<dbReference type="Proteomes" id="UP000184073">
    <property type="component" value="Unassembled WGS sequence"/>
</dbReference>
<dbReference type="InterPro" id="IPR052389">
    <property type="entry name" value="Sec_Metab_Biosynth-Assoc"/>
</dbReference>
<evidence type="ECO:0000259" key="2">
    <source>
        <dbReference type="Pfam" id="PF20789"/>
    </source>
</evidence>
<evidence type="ECO:0000259" key="1">
    <source>
        <dbReference type="Pfam" id="PF13622"/>
    </source>
</evidence>
<keyword evidence="4" id="KW-1185">Reference proteome</keyword>
<reference evidence="4" key="1">
    <citation type="journal article" date="2017" name="Genome Biol.">
        <title>Comparative genomics reveals high biological diversity and specific adaptations in the industrially and medically important fungal genus Aspergillus.</title>
        <authorList>
            <person name="de Vries R.P."/>
            <person name="Riley R."/>
            <person name="Wiebenga A."/>
            <person name="Aguilar-Osorio G."/>
            <person name="Amillis S."/>
            <person name="Uchima C.A."/>
            <person name="Anderluh G."/>
            <person name="Asadollahi M."/>
            <person name="Askin M."/>
            <person name="Barry K."/>
            <person name="Battaglia E."/>
            <person name="Bayram O."/>
            <person name="Benocci T."/>
            <person name="Braus-Stromeyer S.A."/>
            <person name="Caldana C."/>
            <person name="Canovas D."/>
            <person name="Cerqueira G.C."/>
            <person name="Chen F."/>
            <person name="Chen W."/>
            <person name="Choi C."/>
            <person name="Clum A."/>
            <person name="Dos Santos R.A."/>
            <person name="Damasio A.R."/>
            <person name="Diallinas G."/>
            <person name="Emri T."/>
            <person name="Fekete E."/>
            <person name="Flipphi M."/>
            <person name="Freyberg S."/>
            <person name="Gallo A."/>
            <person name="Gournas C."/>
            <person name="Habgood R."/>
            <person name="Hainaut M."/>
            <person name="Harispe M.L."/>
            <person name="Henrissat B."/>
            <person name="Hilden K.S."/>
            <person name="Hope R."/>
            <person name="Hossain A."/>
            <person name="Karabika E."/>
            <person name="Karaffa L."/>
            <person name="Karanyi Z."/>
            <person name="Krasevec N."/>
            <person name="Kuo A."/>
            <person name="Kusch H."/>
            <person name="LaButti K."/>
            <person name="Lagendijk E.L."/>
            <person name="Lapidus A."/>
            <person name="Levasseur A."/>
            <person name="Lindquist E."/>
            <person name="Lipzen A."/>
            <person name="Logrieco A.F."/>
            <person name="MacCabe A."/>
            <person name="Maekelae M.R."/>
            <person name="Malavazi I."/>
            <person name="Melin P."/>
            <person name="Meyer V."/>
            <person name="Mielnichuk N."/>
            <person name="Miskei M."/>
            <person name="Molnar A.P."/>
            <person name="Mule G."/>
            <person name="Ngan C.Y."/>
            <person name="Orejas M."/>
            <person name="Orosz E."/>
            <person name="Ouedraogo J.P."/>
            <person name="Overkamp K.M."/>
            <person name="Park H.-S."/>
            <person name="Perrone G."/>
            <person name="Piumi F."/>
            <person name="Punt P.J."/>
            <person name="Ram A.F."/>
            <person name="Ramon A."/>
            <person name="Rauscher S."/>
            <person name="Record E."/>
            <person name="Riano-Pachon D.M."/>
            <person name="Robert V."/>
            <person name="Roehrig J."/>
            <person name="Ruller R."/>
            <person name="Salamov A."/>
            <person name="Salih N.S."/>
            <person name="Samson R.A."/>
            <person name="Sandor E."/>
            <person name="Sanguinetti M."/>
            <person name="Schuetze T."/>
            <person name="Sepcic K."/>
            <person name="Shelest E."/>
            <person name="Sherlock G."/>
            <person name="Sophianopoulou V."/>
            <person name="Squina F.M."/>
            <person name="Sun H."/>
            <person name="Susca A."/>
            <person name="Todd R.B."/>
            <person name="Tsang A."/>
            <person name="Unkles S.E."/>
            <person name="van de Wiele N."/>
            <person name="van Rossen-Uffink D."/>
            <person name="Oliveira J.V."/>
            <person name="Vesth T.C."/>
            <person name="Visser J."/>
            <person name="Yu J.-H."/>
            <person name="Zhou M."/>
            <person name="Andersen M.R."/>
            <person name="Archer D.B."/>
            <person name="Baker S.E."/>
            <person name="Benoit I."/>
            <person name="Brakhage A.A."/>
            <person name="Braus G.H."/>
            <person name="Fischer R."/>
            <person name="Frisvad J.C."/>
            <person name="Goldman G.H."/>
            <person name="Houbraken J."/>
            <person name="Oakley B."/>
            <person name="Pocsi I."/>
            <person name="Scazzocchio C."/>
            <person name="Seiboth B."/>
            <person name="vanKuyk P.A."/>
            <person name="Wortman J."/>
            <person name="Dyer P.S."/>
            <person name="Grigoriev I.V."/>
        </authorList>
    </citation>
    <scope>NUCLEOTIDE SEQUENCE [LARGE SCALE GENOMIC DNA]</scope>
    <source>
        <strain evidence="4">CBS 583.65</strain>
    </source>
</reference>
<dbReference type="OrthoDB" id="2532955at2759"/>